<name>A0A501WAP2_9BACT</name>
<protein>
    <submittedName>
        <fullName evidence="2">Mechanosensitive ion channel protein MscS</fullName>
    </submittedName>
</protein>
<evidence type="ECO:0000256" key="1">
    <source>
        <dbReference type="SAM" id="MobiDB-lite"/>
    </source>
</evidence>
<keyword evidence="3" id="KW-1185">Reference proteome</keyword>
<organism evidence="2 3">
    <name type="scientific">Pontibacter mangrovi</name>
    <dbReference type="NCBI Taxonomy" id="2589816"/>
    <lineage>
        <taxon>Bacteria</taxon>
        <taxon>Pseudomonadati</taxon>
        <taxon>Bacteroidota</taxon>
        <taxon>Cytophagia</taxon>
        <taxon>Cytophagales</taxon>
        <taxon>Hymenobacteraceae</taxon>
        <taxon>Pontibacter</taxon>
    </lineage>
</organism>
<accession>A0A501WAP2</accession>
<sequence>MLKNIFYAVLFGVGMAACLSQQDKKAEESSGSAPPAEATETSEIAPNPSAFVVEKQGVGNIRIGMDITQMREQVPQGFTLNDTTLQLEGMQSTAYVLHPKEQPKGILVEQSCNPDCKVWRISVLSQEFRTAAGISVGSKYGEVQQAYNIRTVTFEEGNLVALAPDAGMSFILDHSSLQPDQLPQLKATTVPENLPVRKILVY</sequence>
<dbReference type="PROSITE" id="PS51257">
    <property type="entry name" value="PROKAR_LIPOPROTEIN"/>
    <property type="match status" value="1"/>
</dbReference>
<evidence type="ECO:0000313" key="3">
    <source>
        <dbReference type="Proteomes" id="UP000316727"/>
    </source>
</evidence>
<proteinExistence type="predicted"/>
<dbReference type="RefSeq" id="WP_140621163.1">
    <property type="nucleotide sequence ID" value="NZ_VFRQ01000004.1"/>
</dbReference>
<comment type="caution">
    <text evidence="2">The sequence shown here is derived from an EMBL/GenBank/DDBJ whole genome shotgun (WGS) entry which is preliminary data.</text>
</comment>
<dbReference type="Proteomes" id="UP000316727">
    <property type="component" value="Unassembled WGS sequence"/>
</dbReference>
<dbReference type="EMBL" id="VFRQ01000004">
    <property type="protein sequence ID" value="TPE44271.1"/>
    <property type="molecule type" value="Genomic_DNA"/>
</dbReference>
<reference evidence="2 3" key="1">
    <citation type="submission" date="2019-06" db="EMBL/GenBank/DDBJ databases">
        <title>A novel bacterium of genus Pontibacter, isolated from marine sediment.</title>
        <authorList>
            <person name="Huang H."/>
            <person name="Mo K."/>
            <person name="Hu Y."/>
        </authorList>
    </citation>
    <scope>NUCLEOTIDE SEQUENCE [LARGE SCALE GENOMIC DNA]</scope>
    <source>
        <strain evidence="2 3">HB172049</strain>
    </source>
</reference>
<gene>
    <name evidence="2" type="ORF">FJM65_08940</name>
</gene>
<feature type="region of interest" description="Disordered" evidence="1">
    <location>
        <begin position="26"/>
        <end position="46"/>
    </location>
</feature>
<dbReference type="AlphaFoldDB" id="A0A501WAP2"/>
<evidence type="ECO:0000313" key="2">
    <source>
        <dbReference type="EMBL" id="TPE44271.1"/>
    </source>
</evidence>
<dbReference type="OrthoDB" id="978892at2"/>